<reference evidence="3 4" key="1">
    <citation type="journal article" date="2019" name="Plant Biotechnol. J.">
        <title>The red bayberry genome and genetic basis of sex determination.</title>
        <authorList>
            <person name="Jia H.M."/>
            <person name="Jia H.J."/>
            <person name="Cai Q.L."/>
            <person name="Wang Y."/>
            <person name="Zhao H.B."/>
            <person name="Yang W.F."/>
            <person name="Wang G.Y."/>
            <person name="Li Y.H."/>
            <person name="Zhan D.L."/>
            <person name="Shen Y.T."/>
            <person name="Niu Q.F."/>
            <person name="Chang L."/>
            <person name="Qiu J."/>
            <person name="Zhao L."/>
            <person name="Xie H.B."/>
            <person name="Fu W.Y."/>
            <person name="Jin J."/>
            <person name="Li X.W."/>
            <person name="Jiao Y."/>
            <person name="Zhou C.C."/>
            <person name="Tu T."/>
            <person name="Chai C.Y."/>
            <person name="Gao J.L."/>
            <person name="Fan L.J."/>
            <person name="van de Weg E."/>
            <person name="Wang J.Y."/>
            <person name="Gao Z.S."/>
        </authorList>
    </citation>
    <scope>NUCLEOTIDE SEQUENCE [LARGE SCALE GENOMIC DNA]</scope>
    <source>
        <tissue evidence="3">Leaves</tissue>
    </source>
</reference>
<dbReference type="PANTHER" id="PTHR31301">
    <property type="entry name" value="LOB DOMAIN-CONTAINING PROTEIN 4-RELATED"/>
    <property type="match status" value="1"/>
</dbReference>
<evidence type="ECO:0000256" key="1">
    <source>
        <dbReference type="ARBA" id="ARBA00005474"/>
    </source>
</evidence>
<dbReference type="AlphaFoldDB" id="A0A6A1VI70"/>
<dbReference type="Proteomes" id="UP000516437">
    <property type="component" value="Chromosome 6"/>
</dbReference>
<dbReference type="PANTHER" id="PTHR31301:SF120">
    <property type="entry name" value="LOB DOMAIN-CONTAINING PROTEIN 23-RELATED"/>
    <property type="match status" value="1"/>
</dbReference>
<evidence type="ECO:0000259" key="2">
    <source>
        <dbReference type="PROSITE" id="PS50891"/>
    </source>
</evidence>
<keyword evidence="4" id="KW-1185">Reference proteome</keyword>
<dbReference type="Pfam" id="PF03195">
    <property type="entry name" value="LOB"/>
    <property type="match status" value="1"/>
</dbReference>
<accession>A0A6A1VI70</accession>
<evidence type="ECO:0000313" key="4">
    <source>
        <dbReference type="Proteomes" id="UP000516437"/>
    </source>
</evidence>
<protein>
    <submittedName>
        <fullName evidence="3">LOB domain-containing protein 24</fullName>
    </submittedName>
</protein>
<name>A0A6A1VI70_9ROSI</name>
<dbReference type="OrthoDB" id="684652at2759"/>
<sequence>MISGRCAACKYLRRRCPSDCIFSPYFSPSDPRRFACVHRIYGASNVGKMLQQLPPHLRAQAADTLCFEAQCRMQDPVYGCVGLISQLHEEIHMAESQLAKIQAEITFLNCTAPEAQGLQIIEAANSNLNSLLPEQITTVGTLYPYGPPSAQASWFN</sequence>
<dbReference type="EMBL" id="RXIC02000024">
    <property type="protein sequence ID" value="KAB1210750.1"/>
    <property type="molecule type" value="Genomic_DNA"/>
</dbReference>
<dbReference type="InterPro" id="IPR004883">
    <property type="entry name" value="LOB"/>
</dbReference>
<organism evidence="3 4">
    <name type="scientific">Morella rubra</name>
    <name type="common">Chinese bayberry</name>
    <dbReference type="NCBI Taxonomy" id="262757"/>
    <lineage>
        <taxon>Eukaryota</taxon>
        <taxon>Viridiplantae</taxon>
        <taxon>Streptophyta</taxon>
        <taxon>Embryophyta</taxon>
        <taxon>Tracheophyta</taxon>
        <taxon>Spermatophyta</taxon>
        <taxon>Magnoliopsida</taxon>
        <taxon>eudicotyledons</taxon>
        <taxon>Gunneridae</taxon>
        <taxon>Pentapetalae</taxon>
        <taxon>rosids</taxon>
        <taxon>fabids</taxon>
        <taxon>Fagales</taxon>
        <taxon>Myricaceae</taxon>
        <taxon>Morella</taxon>
    </lineage>
</organism>
<gene>
    <name evidence="3" type="ORF">CJ030_MR6G019859</name>
</gene>
<feature type="domain" description="LOB" evidence="2">
    <location>
        <begin position="4"/>
        <end position="105"/>
    </location>
</feature>
<dbReference type="PROSITE" id="PS50891">
    <property type="entry name" value="LOB"/>
    <property type="match status" value="1"/>
</dbReference>
<proteinExistence type="inferred from homology"/>
<comment type="similarity">
    <text evidence="1">Belongs to the LOB domain-containing protein family.</text>
</comment>
<evidence type="ECO:0000313" key="3">
    <source>
        <dbReference type="EMBL" id="KAB1210750.1"/>
    </source>
</evidence>
<comment type="caution">
    <text evidence="3">The sequence shown here is derived from an EMBL/GenBank/DDBJ whole genome shotgun (WGS) entry which is preliminary data.</text>
</comment>